<proteinExistence type="predicted"/>
<reference evidence="1" key="1">
    <citation type="submission" date="2020-11" db="EMBL/GenBank/DDBJ databases">
        <authorList>
            <person name="Tran Van P."/>
        </authorList>
    </citation>
    <scope>NUCLEOTIDE SEQUENCE</scope>
</reference>
<dbReference type="PANTHER" id="PTHR31434">
    <property type="entry name" value="S PHASE CYCLIN A-ASSOCIATED PROTEIN IN THE ENDOPLASMIC RETICULUM"/>
    <property type="match status" value="1"/>
</dbReference>
<evidence type="ECO:0000313" key="1">
    <source>
        <dbReference type="EMBL" id="CAD7622574.1"/>
    </source>
</evidence>
<gene>
    <name evidence="1" type="ORF">OSB1V03_LOCUS3037</name>
</gene>
<accession>A0A7R9PVS4</accession>
<protein>
    <submittedName>
        <fullName evidence="1">Uncharacterized protein</fullName>
    </submittedName>
</protein>
<evidence type="ECO:0000313" key="2">
    <source>
        <dbReference type="Proteomes" id="UP000759131"/>
    </source>
</evidence>
<dbReference type="EMBL" id="CAJPIZ010001170">
    <property type="protein sequence ID" value="CAG2103004.1"/>
    <property type="molecule type" value="Genomic_DNA"/>
</dbReference>
<sequence>MTKSDLVMPTTTNTAGIDIITATAATPNKNSGSSACFGHYLYDFVLFSQNLSTLSADNQITNHWSTKMTHSLERNLNELEILFCKNNGTLSSGGTGAADYLYFHSLNGVQLLTKMLSRIMNGTRERLTSLTDLLAAFYELLCGEHLDVPDNVLQSQLVIDLLDILCHRINVWLDYLLDTTFMSNSGGGTTTKTCDIVVGAHCRLLSTIFDTLYGHYSTLTYSTDDSLAFNHIIQDVTSYIVWVGMINKLSHMMANPRDPVDDNPELTQCLRSIHRFGARLAADDTQLMLTFQMTHIGGVVSLIYGVHFHSGALQRADGDRTPPAVDHTLDLTLEVIRLLNYVSLLNLNVVQLRHICSYLLWYCTHHKREALVNETILLVGNFVGFNDENQAMLESGQRPTVVQQLCSLPIEYFSDDRLSAVLVQTLIACCFQNPQNWTVLEKEMSTLILLTFSESKVVGLQLRAVDSHVSAGFRRPTNSLGMAFEVIIELINRNQWSIPGPYLSRLHCRYLDTTMVTTTAITSGTGSRCVAITTDSTGAFTIPGTTAGYWPRVLPTNSTKFSFWLAKTGRVNLRRRISTITTIIAVRKLHEVLVLPFDVLIHTA</sequence>
<dbReference type="EMBL" id="OC855745">
    <property type="protein sequence ID" value="CAD7622574.1"/>
    <property type="molecule type" value="Genomic_DNA"/>
</dbReference>
<keyword evidence="2" id="KW-1185">Reference proteome</keyword>
<dbReference type="OrthoDB" id="313366at2759"/>
<dbReference type="Proteomes" id="UP000759131">
    <property type="component" value="Unassembled WGS sequence"/>
</dbReference>
<organism evidence="1">
    <name type="scientific">Medioppia subpectinata</name>
    <dbReference type="NCBI Taxonomy" id="1979941"/>
    <lineage>
        <taxon>Eukaryota</taxon>
        <taxon>Metazoa</taxon>
        <taxon>Ecdysozoa</taxon>
        <taxon>Arthropoda</taxon>
        <taxon>Chelicerata</taxon>
        <taxon>Arachnida</taxon>
        <taxon>Acari</taxon>
        <taxon>Acariformes</taxon>
        <taxon>Sarcoptiformes</taxon>
        <taxon>Oribatida</taxon>
        <taxon>Brachypylina</taxon>
        <taxon>Oppioidea</taxon>
        <taxon>Oppiidae</taxon>
        <taxon>Medioppia</taxon>
    </lineage>
</organism>
<name>A0A7R9PVS4_9ACAR</name>
<dbReference type="PANTHER" id="PTHR31434:SF2">
    <property type="entry name" value="S PHASE CYCLIN A-ASSOCIATED PROTEIN IN THE ENDOPLASMIC RETICULUM"/>
    <property type="match status" value="1"/>
</dbReference>
<dbReference type="AlphaFoldDB" id="A0A7R9PVS4"/>